<dbReference type="PANTHER" id="PTHR11360:SF177">
    <property type="entry name" value="RIBOFLAVIN TRANSPORTER MCH5"/>
    <property type="match status" value="1"/>
</dbReference>
<evidence type="ECO:0000259" key="5">
    <source>
        <dbReference type="PROSITE" id="PS50850"/>
    </source>
</evidence>
<keyword evidence="4" id="KW-1133">Transmembrane helix</keyword>
<feature type="transmembrane region" description="Helical" evidence="4">
    <location>
        <begin position="478"/>
        <end position="497"/>
    </location>
</feature>
<dbReference type="GO" id="GO:0032218">
    <property type="term" value="P:riboflavin transport"/>
    <property type="evidence" value="ECO:0007669"/>
    <property type="project" value="TreeGrafter"/>
</dbReference>
<feature type="domain" description="Major facilitator superfamily (MFS) profile" evidence="5">
    <location>
        <begin position="124"/>
        <end position="539"/>
    </location>
</feature>
<dbReference type="PROSITE" id="PS50850">
    <property type="entry name" value="MFS"/>
    <property type="match status" value="1"/>
</dbReference>
<dbReference type="GeneID" id="14495567"/>
<dbReference type="OMA" id="IACIAHW"/>
<dbReference type="InterPro" id="IPR011701">
    <property type="entry name" value="MFS"/>
</dbReference>
<feature type="transmembrane region" description="Helical" evidence="4">
    <location>
        <begin position="415"/>
        <end position="434"/>
    </location>
</feature>
<sequence length="539" mass="59683">MTALEKNIRQDIEMQTNDSAKLPSSSTGTSSSKNTKTRIPFLRSLSSPKSTTMLIDYFSPKKSVDSASILKKDDIESAIYNVSDSDVTDVEHDLASSYNPYDKKDEETPEEDLSFPEGGKQAWIAVFGCFCGFVACFGLLNSLGAIETQIQKYQLADESSSTIGWIFSLQLFFTYTSCILSGTYFDRNGFKVPVIIGTVLHVGGLFGAANSTKLWHFILSFAICVGIGNGILMSPLVSAPCHYFNKRRGLATSLSTVGGSIGGAIYPIILRELFNKTHPNDPNYGYCWGVRTLAFMDLFLLSISILLVKERLKPTIPPLPDKTFKTKFDNFVQVYLKNSFDIFAFKDMRYLFCVLGTVMGEVSICSSITYWGTYSISKGVSENNAYIIIMLINVSGILGRWIPGYFSDYVGRFNVAILTLFLLSLVEFVAWLPFGTNLNNMYGISVLYGFFSGSIFSLLPVCCGQISKTEEFGKRYATMYFVVAFATLVSVPISGAIIGGESSHEYQHYIIWCGITAFASGCCFIVSRYFSVGFKLVKF</sequence>
<dbReference type="Pfam" id="PF07690">
    <property type="entry name" value="MFS_1"/>
    <property type="match status" value="1"/>
</dbReference>
<feature type="compositionally biased region" description="Low complexity" evidence="3">
    <location>
        <begin position="19"/>
        <end position="34"/>
    </location>
</feature>
<proteinExistence type="inferred from homology"/>
<protein>
    <recommendedName>
        <fullName evidence="5">Major facilitator superfamily (MFS) profile domain-containing protein</fullName>
    </recommendedName>
</protein>
<evidence type="ECO:0000256" key="2">
    <source>
        <dbReference type="ARBA" id="ARBA00006727"/>
    </source>
</evidence>
<feature type="transmembrane region" description="Helical" evidence="4">
    <location>
        <begin position="192"/>
        <end position="209"/>
    </location>
</feature>
<dbReference type="FunCoup" id="I2H2I2">
    <property type="interactions" value="205"/>
</dbReference>
<dbReference type="KEGG" id="tbl:TBLA_0D00760"/>
<dbReference type="EMBL" id="HE806319">
    <property type="protein sequence ID" value="CCH60584.1"/>
    <property type="molecule type" value="Genomic_DNA"/>
</dbReference>
<dbReference type="GO" id="GO:0022857">
    <property type="term" value="F:transmembrane transporter activity"/>
    <property type="evidence" value="ECO:0007669"/>
    <property type="project" value="InterPro"/>
</dbReference>
<gene>
    <name evidence="6" type="primary">TBLA0D00760</name>
    <name evidence="6" type="ORF">TBLA_0D00760</name>
</gene>
<feature type="compositionally biased region" description="Basic and acidic residues" evidence="3">
    <location>
        <begin position="1"/>
        <end position="12"/>
    </location>
</feature>
<keyword evidence="4" id="KW-0472">Membrane</keyword>
<feature type="transmembrane region" description="Helical" evidence="4">
    <location>
        <begin position="249"/>
        <end position="269"/>
    </location>
</feature>
<evidence type="ECO:0000256" key="1">
    <source>
        <dbReference type="ARBA" id="ARBA00004141"/>
    </source>
</evidence>
<keyword evidence="4" id="KW-0812">Transmembrane</keyword>
<reference evidence="6 7" key="1">
    <citation type="journal article" date="2011" name="Proc. Natl. Acad. Sci. U.S.A.">
        <title>Evolutionary erosion of yeast sex chromosomes by mating-type switching accidents.</title>
        <authorList>
            <person name="Gordon J.L."/>
            <person name="Armisen D."/>
            <person name="Proux-Wera E."/>
            <person name="Oheigeartaigh S.S."/>
            <person name="Byrne K.P."/>
            <person name="Wolfe K.H."/>
        </authorList>
    </citation>
    <scope>NUCLEOTIDE SEQUENCE [LARGE SCALE GENOMIC DNA]</scope>
    <source>
        <strain evidence="7">ATCC 34711 / CBS 6284 / DSM 70876 / NBRC 10599 / NRRL Y-10934 / UCD 77-7</strain>
    </source>
</reference>
<dbReference type="RefSeq" id="XP_004180103.1">
    <property type="nucleotide sequence ID" value="XM_004180055.1"/>
</dbReference>
<name>I2H2I2_HENB6</name>
<dbReference type="InterPro" id="IPR050327">
    <property type="entry name" value="Proton-linked_MCT"/>
</dbReference>
<evidence type="ECO:0000313" key="6">
    <source>
        <dbReference type="EMBL" id="CCH60584.1"/>
    </source>
</evidence>
<dbReference type="SUPFAM" id="SSF103473">
    <property type="entry name" value="MFS general substrate transporter"/>
    <property type="match status" value="1"/>
</dbReference>
<dbReference type="eggNOG" id="KOG2504">
    <property type="taxonomic scope" value="Eukaryota"/>
</dbReference>
<feature type="transmembrane region" description="Helical" evidence="4">
    <location>
        <begin position="289"/>
        <end position="308"/>
    </location>
</feature>
<dbReference type="CDD" id="cd17352">
    <property type="entry name" value="MFS_MCT_SLC16"/>
    <property type="match status" value="1"/>
</dbReference>
<comment type="similarity">
    <text evidence="2">Belongs to the major facilitator superfamily. Monocarboxylate porter (TC 2.A.1.13) family.</text>
</comment>
<dbReference type="GO" id="GO:0016020">
    <property type="term" value="C:membrane"/>
    <property type="evidence" value="ECO:0007669"/>
    <property type="project" value="UniProtKB-SubCell"/>
</dbReference>
<dbReference type="Proteomes" id="UP000002866">
    <property type="component" value="Chromosome 4"/>
</dbReference>
<dbReference type="PANTHER" id="PTHR11360">
    <property type="entry name" value="MONOCARBOXYLATE TRANSPORTER"/>
    <property type="match status" value="1"/>
</dbReference>
<feature type="transmembrane region" description="Helical" evidence="4">
    <location>
        <begin position="350"/>
        <end position="373"/>
    </location>
</feature>
<feature type="transmembrane region" description="Helical" evidence="4">
    <location>
        <begin position="163"/>
        <end position="185"/>
    </location>
</feature>
<dbReference type="OrthoDB" id="6509908at2759"/>
<feature type="transmembrane region" description="Helical" evidence="4">
    <location>
        <begin position="215"/>
        <end position="237"/>
    </location>
</feature>
<feature type="region of interest" description="Disordered" evidence="3">
    <location>
        <begin position="1"/>
        <end position="38"/>
    </location>
</feature>
<feature type="transmembrane region" description="Helical" evidence="4">
    <location>
        <begin position="509"/>
        <end position="530"/>
    </location>
</feature>
<evidence type="ECO:0000256" key="4">
    <source>
        <dbReference type="SAM" id="Phobius"/>
    </source>
</evidence>
<dbReference type="HOGENOM" id="CLU_001265_1_0_1"/>
<dbReference type="InParanoid" id="I2H2I2"/>
<accession>I2H2I2</accession>
<comment type="subcellular location">
    <subcellularLocation>
        <location evidence="1">Membrane</location>
        <topology evidence="1">Multi-pass membrane protein</topology>
    </subcellularLocation>
</comment>
<dbReference type="InterPro" id="IPR036259">
    <property type="entry name" value="MFS_trans_sf"/>
</dbReference>
<dbReference type="Gene3D" id="1.20.1250.20">
    <property type="entry name" value="MFS general substrate transporter like domains"/>
    <property type="match status" value="1"/>
</dbReference>
<dbReference type="InterPro" id="IPR020846">
    <property type="entry name" value="MFS_dom"/>
</dbReference>
<evidence type="ECO:0000256" key="3">
    <source>
        <dbReference type="SAM" id="MobiDB-lite"/>
    </source>
</evidence>
<feature type="transmembrane region" description="Helical" evidence="4">
    <location>
        <begin position="385"/>
        <end position="403"/>
    </location>
</feature>
<keyword evidence="7" id="KW-1185">Reference proteome</keyword>
<dbReference type="AlphaFoldDB" id="I2H2I2"/>
<evidence type="ECO:0000313" key="7">
    <source>
        <dbReference type="Proteomes" id="UP000002866"/>
    </source>
</evidence>
<feature type="transmembrane region" description="Helical" evidence="4">
    <location>
        <begin position="122"/>
        <end position="143"/>
    </location>
</feature>
<feature type="transmembrane region" description="Helical" evidence="4">
    <location>
        <begin position="446"/>
        <end position="466"/>
    </location>
</feature>
<organism evidence="6 7">
    <name type="scientific">Henningerozyma blattae (strain ATCC 34711 / CBS 6284 / DSM 70876 / NBRC 10599 / NRRL Y-10934 / UCD 77-7)</name>
    <name type="common">Yeast</name>
    <name type="synonym">Tetrapisispora blattae</name>
    <dbReference type="NCBI Taxonomy" id="1071380"/>
    <lineage>
        <taxon>Eukaryota</taxon>
        <taxon>Fungi</taxon>
        <taxon>Dikarya</taxon>
        <taxon>Ascomycota</taxon>
        <taxon>Saccharomycotina</taxon>
        <taxon>Saccharomycetes</taxon>
        <taxon>Saccharomycetales</taxon>
        <taxon>Saccharomycetaceae</taxon>
        <taxon>Henningerozyma</taxon>
    </lineage>
</organism>